<gene>
    <name evidence="2" type="ORF">SASPL_150045</name>
</gene>
<evidence type="ECO:0000256" key="1">
    <source>
        <dbReference type="SAM" id="Phobius"/>
    </source>
</evidence>
<protein>
    <submittedName>
        <fullName evidence="2">Uncharacterized protein</fullName>
    </submittedName>
</protein>
<keyword evidence="1" id="KW-0812">Transmembrane</keyword>
<keyword evidence="1" id="KW-1133">Transmembrane helix</keyword>
<dbReference type="Proteomes" id="UP000298416">
    <property type="component" value="Unassembled WGS sequence"/>
</dbReference>
<keyword evidence="1" id="KW-0472">Membrane</keyword>
<accession>A0A8X8W5H8</accession>
<sequence length="68" mass="7458">MHARFRNFVVRSMEPGAPPPGPPSNILSWAAGVAVAIVIPFISYKWGPLLKGKYALHILKNITLNSVF</sequence>
<organism evidence="2">
    <name type="scientific">Salvia splendens</name>
    <name type="common">Scarlet sage</name>
    <dbReference type="NCBI Taxonomy" id="180675"/>
    <lineage>
        <taxon>Eukaryota</taxon>
        <taxon>Viridiplantae</taxon>
        <taxon>Streptophyta</taxon>
        <taxon>Embryophyta</taxon>
        <taxon>Tracheophyta</taxon>
        <taxon>Spermatophyta</taxon>
        <taxon>Magnoliopsida</taxon>
        <taxon>eudicotyledons</taxon>
        <taxon>Gunneridae</taxon>
        <taxon>Pentapetalae</taxon>
        <taxon>asterids</taxon>
        <taxon>lamiids</taxon>
        <taxon>Lamiales</taxon>
        <taxon>Lamiaceae</taxon>
        <taxon>Nepetoideae</taxon>
        <taxon>Mentheae</taxon>
        <taxon>Salviinae</taxon>
        <taxon>Salvia</taxon>
        <taxon>Salvia subgen. Calosphace</taxon>
        <taxon>core Calosphace</taxon>
    </lineage>
</organism>
<dbReference type="EMBL" id="PNBA02000020">
    <property type="protein sequence ID" value="KAG6388613.1"/>
    <property type="molecule type" value="Genomic_DNA"/>
</dbReference>
<reference evidence="2" key="1">
    <citation type="submission" date="2018-01" db="EMBL/GenBank/DDBJ databases">
        <authorList>
            <person name="Mao J.F."/>
        </authorList>
    </citation>
    <scope>NUCLEOTIDE SEQUENCE</scope>
    <source>
        <strain evidence="2">Huo1</strain>
        <tissue evidence="2">Leaf</tissue>
    </source>
</reference>
<feature type="transmembrane region" description="Helical" evidence="1">
    <location>
        <begin position="26"/>
        <end position="44"/>
    </location>
</feature>
<evidence type="ECO:0000313" key="3">
    <source>
        <dbReference type="Proteomes" id="UP000298416"/>
    </source>
</evidence>
<name>A0A8X8W5H8_SALSN</name>
<comment type="caution">
    <text evidence="2">The sequence shown here is derived from an EMBL/GenBank/DDBJ whole genome shotgun (WGS) entry which is preliminary data.</text>
</comment>
<reference evidence="2" key="2">
    <citation type="submission" date="2020-08" db="EMBL/GenBank/DDBJ databases">
        <title>Plant Genome Project.</title>
        <authorList>
            <person name="Zhang R.-G."/>
        </authorList>
    </citation>
    <scope>NUCLEOTIDE SEQUENCE</scope>
    <source>
        <strain evidence="2">Huo1</strain>
        <tissue evidence="2">Leaf</tissue>
    </source>
</reference>
<keyword evidence="3" id="KW-1185">Reference proteome</keyword>
<evidence type="ECO:0000313" key="2">
    <source>
        <dbReference type="EMBL" id="KAG6388613.1"/>
    </source>
</evidence>
<proteinExistence type="predicted"/>
<dbReference type="AlphaFoldDB" id="A0A8X8W5H8"/>